<feature type="region of interest" description="Disordered" evidence="2">
    <location>
        <begin position="1"/>
        <end position="35"/>
    </location>
</feature>
<keyword evidence="5" id="KW-1185">Reference proteome</keyword>
<dbReference type="AlphaFoldDB" id="A0AAX6EWU0"/>
<feature type="domain" description="CCHC-type" evidence="3">
    <location>
        <begin position="360"/>
        <end position="375"/>
    </location>
</feature>
<dbReference type="PROSITE" id="PS50158">
    <property type="entry name" value="ZF_CCHC"/>
    <property type="match status" value="1"/>
</dbReference>
<keyword evidence="1" id="KW-0479">Metal-binding</keyword>
<dbReference type="InterPro" id="IPR036875">
    <property type="entry name" value="Znf_CCHC_sf"/>
</dbReference>
<gene>
    <name evidence="4" type="ORF">M6B38_166770</name>
</gene>
<dbReference type="SMART" id="SM00343">
    <property type="entry name" value="ZnF_C2HC"/>
    <property type="match status" value="2"/>
</dbReference>
<dbReference type="EMBL" id="JANAVB010033417">
    <property type="protein sequence ID" value="KAJ6808388.1"/>
    <property type="molecule type" value="Genomic_DNA"/>
</dbReference>
<comment type="caution">
    <text evidence="4">The sequence shown here is derived from an EMBL/GenBank/DDBJ whole genome shotgun (WGS) entry which is preliminary data.</text>
</comment>
<reference evidence="4" key="2">
    <citation type="submission" date="2023-04" db="EMBL/GenBank/DDBJ databases">
        <authorList>
            <person name="Bruccoleri R.E."/>
            <person name="Oakeley E.J."/>
            <person name="Faust A.-M."/>
            <person name="Dessus-Babus S."/>
            <person name="Altorfer M."/>
            <person name="Burckhardt D."/>
            <person name="Oertli M."/>
            <person name="Naumann U."/>
            <person name="Petersen F."/>
            <person name="Wong J."/>
        </authorList>
    </citation>
    <scope>NUCLEOTIDE SEQUENCE</scope>
    <source>
        <strain evidence="4">GSM-AAB239-AS_SAM_17_03QT</strain>
        <tissue evidence="4">Leaf</tissue>
    </source>
</reference>
<dbReference type="SUPFAM" id="SSF57756">
    <property type="entry name" value="Retrovirus zinc finger-like domains"/>
    <property type="match status" value="1"/>
</dbReference>
<feature type="compositionally biased region" description="Basic and acidic residues" evidence="2">
    <location>
        <begin position="282"/>
        <end position="292"/>
    </location>
</feature>
<dbReference type="GO" id="GO:0008270">
    <property type="term" value="F:zinc ion binding"/>
    <property type="evidence" value="ECO:0007669"/>
    <property type="project" value="UniProtKB-KW"/>
</dbReference>
<dbReference type="Gene3D" id="4.10.60.10">
    <property type="entry name" value="Zinc finger, CCHC-type"/>
    <property type="match status" value="1"/>
</dbReference>
<proteinExistence type="predicted"/>
<dbReference type="PANTHER" id="PTHR33223:SF6">
    <property type="entry name" value="CCHC-TYPE DOMAIN-CONTAINING PROTEIN"/>
    <property type="match status" value="1"/>
</dbReference>
<accession>A0AAX6EWU0</accession>
<dbReference type="InterPro" id="IPR005162">
    <property type="entry name" value="Retrotrans_gag_dom"/>
</dbReference>
<evidence type="ECO:0000259" key="3">
    <source>
        <dbReference type="PROSITE" id="PS50158"/>
    </source>
</evidence>
<organism evidence="4 5">
    <name type="scientific">Iris pallida</name>
    <name type="common">Sweet iris</name>
    <dbReference type="NCBI Taxonomy" id="29817"/>
    <lineage>
        <taxon>Eukaryota</taxon>
        <taxon>Viridiplantae</taxon>
        <taxon>Streptophyta</taxon>
        <taxon>Embryophyta</taxon>
        <taxon>Tracheophyta</taxon>
        <taxon>Spermatophyta</taxon>
        <taxon>Magnoliopsida</taxon>
        <taxon>Liliopsida</taxon>
        <taxon>Asparagales</taxon>
        <taxon>Iridaceae</taxon>
        <taxon>Iridoideae</taxon>
        <taxon>Irideae</taxon>
        <taxon>Iris</taxon>
    </lineage>
</organism>
<evidence type="ECO:0000313" key="5">
    <source>
        <dbReference type="Proteomes" id="UP001140949"/>
    </source>
</evidence>
<dbReference type="PANTHER" id="PTHR33223">
    <property type="entry name" value="CCHC-TYPE DOMAIN-CONTAINING PROTEIN"/>
    <property type="match status" value="1"/>
</dbReference>
<keyword evidence="1" id="KW-0863">Zinc-finger</keyword>
<name>A0AAX6EWU0_IRIPA</name>
<dbReference type="Proteomes" id="UP001140949">
    <property type="component" value="Unassembled WGS sequence"/>
</dbReference>
<feature type="region of interest" description="Disordered" evidence="2">
    <location>
        <begin position="282"/>
        <end position="312"/>
    </location>
</feature>
<reference evidence="4" key="1">
    <citation type="journal article" date="2023" name="GigaByte">
        <title>Genome assembly of the bearded iris, Iris pallida Lam.</title>
        <authorList>
            <person name="Bruccoleri R.E."/>
            <person name="Oakeley E.J."/>
            <person name="Faust A.M.E."/>
            <person name="Altorfer M."/>
            <person name="Dessus-Babus S."/>
            <person name="Burckhardt D."/>
            <person name="Oertli M."/>
            <person name="Naumann U."/>
            <person name="Petersen F."/>
            <person name="Wong J."/>
        </authorList>
    </citation>
    <scope>NUCLEOTIDE SEQUENCE</scope>
    <source>
        <strain evidence="4">GSM-AAB239-AS_SAM_17_03QT</strain>
    </source>
</reference>
<dbReference type="GO" id="GO:0003676">
    <property type="term" value="F:nucleic acid binding"/>
    <property type="evidence" value="ECO:0007669"/>
    <property type="project" value="InterPro"/>
</dbReference>
<dbReference type="InterPro" id="IPR001878">
    <property type="entry name" value="Znf_CCHC"/>
</dbReference>
<evidence type="ECO:0000313" key="4">
    <source>
        <dbReference type="EMBL" id="KAJ6808388.1"/>
    </source>
</evidence>
<evidence type="ECO:0000256" key="2">
    <source>
        <dbReference type="SAM" id="MobiDB-lite"/>
    </source>
</evidence>
<dbReference type="Pfam" id="PF03732">
    <property type="entry name" value="Retrotrans_gag"/>
    <property type="match status" value="1"/>
</dbReference>
<evidence type="ECO:0000256" key="1">
    <source>
        <dbReference type="PROSITE-ProRule" id="PRU00047"/>
    </source>
</evidence>
<feature type="region of interest" description="Disordered" evidence="2">
    <location>
        <begin position="375"/>
        <end position="395"/>
    </location>
</feature>
<keyword evidence="1" id="KW-0862">Zinc</keyword>
<sequence length="395" mass="44121">MVTTRKAADQPGVAGGSGVAGGTEQPAPDVLADQLPTAPPTFLSLPPTMMFDGTQVMAMFQQFMEAQNHQAAQFCESQNQQAIQFRVTVVDALRTREPAAPAPVEPPAPAAPRPGTAKEYQNLCPMDFWGDEGIVYADEWLENAERTLRMANISDDTKVEVASMRLFDLARAWYREDPQLAEPHVPWTDFKTLFKEKFFPEVEQDELRMQFEALQQGTMTVAQYTSEFTRLSRFAESLVRAPEDRAWRFKKGLTRELQHAVAISQATTYSSIFKIAQAVEKEMDPRPKRDRGIGSSSHQAPAKRVQIQTQTRPVQQAVVQHRPARVHADPPQRQQLAVTCNYCHRPGHHYDECRKRLRLCLFCGSPAHQVRDCPEAAEGRARVAPGPPAGGLTSS</sequence>
<protein>
    <recommendedName>
        <fullName evidence="3">CCHC-type domain-containing protein</fullName>
    </recommendedName>
</protein>